<evidence type="ECO:0000256" key="13">
    <source>
        <dbReference type="ARBA" id="ARBA00023136"/>
    </source>
</evidence>
<dbReference type="PANTHER" id="PTHR46539">
    <property type="entry name" value="E3 UBIQUITIN-PROTEIN LIGASE ATL42"/>
    <property type="match status" value="1"/>
</dbReference>
<comment type="subcellular location">
    <subcellularLocation>
        <location evidence="2">Membrane</location>
        <topology evidence="2">Single-pass membrane protein</topology>
    </subcellularLocation>
</comment>
<evidence type="ECO:0000256" key="5">
    <source>
        <dbReference type="ARBA" id="ARBA00022679"/>
    </source>
</evidence>
<feature type="compositionally biased region" description="Basic and acidic residues" evidence="15">
    <location>
        <begin position="338"/>
        <end position="351"/>
    </location>
</feature>
<sequence>MPLSSLLCIFPENPTHRIPHSIPSELLLLVQSLQFTGPEMGVFGCSRFFNFSVSLFFFFSLCLSTSMADDGRNTSAPSSMEGDISTTNLQPPPPSASVAKSNITPFRPSIAVIVGVLTTMFSITFLLLLYAKHCKRSSGFGGYAGNQSSGFPGSYAARRNSGIDRSVIESLPIFRFGSLRGHKEGLECAVCLTRFETTEVLRLLPKCKHAFHVECVDTWLDAHSTCPLCRYRVDPEDVLLVDETKLVEQNEQEVVKEAKSAEEKDSPHSVAIVVEELQKGRESGPGSGSETRGRNSAAETPAPAPAPAPVPAWYRRISGRHSSAGERTSRFMQIVVHRPSDSEAHDSRRSLDSVSLRKKKESVSSVSVGCFDRGRKDRLLLPESTPDRNRESLERRLEHRIIISAGNPTGPQFEQRWSDLQPSDLLFLRSEMIITESGRYSASSGSRPSISSPKHQRHNYNRQQRRETDIDGNGRSVINSRSVSEITGLSRFSNRTSSEHNQSHHQGQERKASVVNRWLAWASQLRRT</sequence>
<keyword evidence="9" id="KW-0863">Zinc-finger</keyword>
<keyword evidence="11" id="KW-0862">Zinc</keyword>
<evidence type="ECO:0000256" key="2">
    <source>
        <dbReference type="ARBA" id="ARBA00004167"/>
    </source>
</evidence>
<feature type="region of interest" description="Disordered" evidence="15">
    <location>
        <begin position="277"/>
        <end position="311"/>
    </location>
</feature>
<keyword evidence="18" id="KW-1185">Reference proteome</keyword>
<evidence type="ECO:0000256" key="3">
    <source>
        <dbReference type="ARBA" id="ARBA00004906"/>
    </source>
</evidence>
<keyword evidence="7" id="KW-0479">Metal-binding</keyword>
<keyword evidence="5" id="KW-0808">Transferase</keyword>
<evidence type="ECO:0000313" key="18">
    <source>
        <dbReference type="Proteomes" id="UP000189703"/>
    </source>
</evidence>
<evidence type="ECO:0000256" key="11">
    <source>
        <dbReference type="ARBA" id="ARBA00022833"/>
    </source>
</evidence>
<organism evidence="18 19">
    <name type="scientific">Nelumbo nucifera</name>
    <name type="common">Sacred lotus</name>
    <dbReference type="NCBI Taxonomy" id="4432"/>
    <lineage>
        <taxon>Eukaryota</taxon>
        <taxon>Viridiplantae</taxon>
        <taxon>Streptophyta</taxon>
        <taxon>Embryophyta</taxon>
        <taxon>Tracheophyta</taxon>
        <taxon>Spermatophyta</taxon>
        <taxon>Magnoliopsida</taxon>
        <taxon>Proteales</taxon>
        <taxon>Nelumbonaceae</taxon>
        <taxon>Nelumbo</taxon>
    </lineage>
</organism>
<feature type="compositionally biased region" description="Low complexity" evidence="15">
    <location>
        <begin position="438"/>
        <end position="453"/>
    </location>
</feature>
<evidence type="ECO:0000256" key="1">
    <source>
        <dbReference type="ARBA" id="ARBA00000900"/>
    </source>
</evidence>
<comment type="pathway">
    <text evidence="3">Protein modification; protein ubiquitination.</text>
</comment>
<feature type="region of interest" description="Disordered" evidence="15">
    <location>
        <begin position="337"/>
        <end position="358"/>
    </location>
</feature>
<evidence type="ECO:0000256" key="4">
    <source>
        <dbReference type="ARBA" id="ARBA00012483"/>
    </source>
</evidence>
<dbReference type="SMART" id="SM00184">
    <property type="entry name" value="RING"/>
    <property type="match status" value="1"/>
</dbReference>
<keyword evidence="10" id="KW-0833">Ubl conjugation pathway</keyword>
<dbReference type="KEGG" id="nnu:104603147"/>
<comment type="catalytic activity">
    <reaction evidence="1">
        <text>S-ubiquitinyl-[E2 ubiquitin-conjugating enzyme]-L-cysteine + [acceptor protein]-L-lysine = [E2 ubiquitin-conjugating enzyme]-L-cysteine + N(6)-ubiquitinyl-[acceptor protein]-L-lysine.</text>
        <dbReference type="EC" id="2.3.2.27"/>
    </reaction>
</comment>
<evidence type="ECO:0000256" key="14">
    <source>
        <dbReference type="ARBA" id="ARBA00024209"/>
    </source>
</evidence>
<dbReference type="FunFam" id="3.30.40.10:FF:000285">
    <property type="entry name" value="RING-H2 finger protein ATL43"/>
    <property type="match status" value="1"/>
</dbReference>
<feature type="region of interest" description="Disordered" evidence="15">
    <location>
        <begin position="72"/>
        <end position="98"/>
    </location>
</feature>
<feature type="transmembrane region" description="Helical" evidence="16">
    <location>
        <begin position="110"/>
        <end position="131"/>
    </location>
</feature>
<evidence type="ECO:0000256" key="10">
    <source>
        <dbReference type="ARBA" id="ARBA00022786"/>
    </source>
</evidence>
<evidence type="ECO:0000313" key="19">
    <source>
        <dbReference type="RefSeq" id="XP_010265393.1"/>
    </source>
</evidence>
<feature type="compositionally biased region" description="Polar residues" evidence="15">
    <location>
        <begin position="73"/>
        <end position="89"/>
    </location>
</feature>
<dbReference type="CDD" id="cd16461">
    <property type="entry name" value="RING-H2_EL5-like"/>
    <property type="match status" value="1"/>
</dbReference>
<gene>
    <name evidence="19" type="primary">LOC104603147</name>
</gene>
<accession>A0A1U8ARL2</accession>
<dbReference type="GO" id="GO:0008270">
    <property type="term" value="F:zinc ion binding"/>
    <property type="evidence" value="ECO:0007669"/>
    <property type="project" value="UniProtKB-KW"/>
</dbReference>
<dbReference type="EC" id="2.3.2.27" evidence="4"/>
<dbReference type="SUPFAM" id="SSF57850">
    <property type="entry name" value="RING/U-box"/>
    <property type="match status" value="1"/>
</dbReference>
<dbReference type="FunCoup" id="A0A1U8ARL2">
    <property type="interactions" value="17"/>
</dbReference>
<evidence type="ECO:0000256" key="6">
    <source>
        <dbReference type="ARBA" id="ARBA00022692"/>
    </source>
</evidence>
<dbReference type="Pfam" id="PF13639">
    <property type="entry name" value="zf-RING_2"/>
    <property type="match status" value="1"/>
</dbReference>
<evidence type="ECO:0000256" key="8">
    <source>
        <dbReference type="ARBA" id="ARBA00022729"/>
    </source>
</evidence>
<dbReference type="RefSeq" id="XP_010265393.1">
    <property type="nucleotide sequence ID" value="XM_010267091.2"/>
</dbReference>
<evidence type="ECO:0000256" key="7">
    <source>
        <dbReference type="ARBA" id="ARBA00022723"/>
    </source>
</evidence>
<proteinExistence type="inferred from homology"/>
<keyword evidence="13 16" id="KW-0472">Membrane</keyword>
<evidence type="ECO:0000259" key="17">
    <source>
        <dbReference type="PROSITE" id="PS50089"/>
    </source>
</evidence>
<dbReference type="GO" id="GO:0016020">
    <property type="term" value="C:membrane"/>
    <property type="evidence" value="ECO:0007669"/>
    <property type="project" value="UniProtKB-SubCell"/>
</dbReference>
<dbReference type="InterPro" id="IPR001841">
    <property type="entry name" value="Znf_RING"/>
</dbReference>
<dbReference type="Proteomes" id="UP000189703">
    <property type="component" value="Unplaced"/>
</dbReference>
<evidence type="ECO:0000256" key="16">
    <source>
        <dbReference type="SAM" id="Phobius"/>
    </source>
</evidence>
<reference evidence="19" key="1">
    <citation type="submission" date="2025-08" db="UniProtKB">
        <authorList>
            <consortium name="RefSeq"/>
        </authorList>
    </citation>
    <scope>IDENTIFICATION</scope>
</reference>
<dbReference type="Gene3D" id="3.30.40.10">
    <property type="entry name" value="Zinc/RING finger domain, C3HC4 (zinc finger)"/>
    <property type="match status" value="1"/>
</dbReference>
<keyword evidence="8" id="KW-0732">Signal</keyword>
<dbReference type="PROSITE" id="PS50089">
    <property type="entry name" value="ZF_RING_2"/>
    <property type="match status" value="1"/>
</dbReference>
<dbReference type="OrthoDB" id="8062037at2759"/>
<comment type="similarity">
    <text evidence="14">Belongs to the RING-type zinc finger family. ATL subfamily.</text>
</comment>
<dbReference type="GeneID" id="104603147"/>
<evidence type="ECO:0000256" key="15">
    <source>
        <dbReference type="SAM" id="MobiDB-lite"/>
    </source>
</evidence>
<evidence type="ECO:0000256" key="9">
    <source>
        <dbReference type="ARBA" id="ARBA00022771"/>
    </source>
</evidence>
<dbReference type="PANTHER" id="PTHR46539:SF2">
    <property type="entry name" value="RING-H2 FINGER PROTEIN ATL43"/>
    <property type="match status" value="1"/>
</dbReference>
<feature type="region of interest" description="Disordered" evidence="15">
    <location>
        <begin position="438"/>
        <end position="483"/>
    </location>
</feature>
<evidence type="ECO:0000256" key="12">
    <source>
        <dbReference type="ARBA" id="ARBA00022989"/>
    </source>
</evidence>
<dbReference type="InterPro" id="IPR013083">
    <property type="entry name" value="Znf_RING/FYVE/PHD"/>
</dbReference>
<protein>
    <recommendedName>
        <fullName evidence="4">RING-type E3 ubiquitin transferase</fullName>
        <ecNumber evidence="4">2.3.2.27</ecNumber>
    </recommendedName>
</protein>
<name>A0A1U8ARL2_NELNU</name>
<feature type="domain" description="RING-type" evidence="17">
    <location>
        <begin position="188"/>
        <end position="230"/>
    </location>
</feature>
<keyword evidence="12 16" id="KW-1133">Transmembrane helix</keyword>
<keyword evidence="6 16" id="KW-0812">Transmembrane</keyword>
<dbReference type="AlphaFoldDB" id="A0A1U8ARL2"/>
<dbReference type="GO" id="GO:0061630">
    <property type="term" value="F:ubiquitin protein ligase activity"/>
    <property type="evidence" value="ECO:0007669"/>
    <property type="project" value="UniProtKB-EC"/>
</dbReference>
<feature type="transmembrane region" description="Helical" evidence="16">
    <location>
        <begin position="41"/>
        <end position="63"/>
    </location>
</feature>
<dbReference type="eggNOG" id="KOG0800">
    <property type="taxonomic scope" value="Eukaryota"/>
</dbReference>
<dbReference type="OMA" id="WSHRASA"/>